<dbReference type="InterPro" id="IPR006311">
    <property type="entry name" value="TAT_signal"/>
</dbReference>
<evidence type="ECO:0000256" key="8">
    <source>
        <dbReference type="PIRSR" id="PIRSR001134-1"/>
    </source>
</evidence>
<feature type="domain" description="Peptidase S1A alpha-lytic prodomain" evidence="11">
    <location>
        <begin position="125"/>
        <end position="178"/>
    </location>
</feature>
<dbReference type="Gene3D" id="2.40.10.10">
    <property type="entry name" value="Trypsin-like serine proteases"/>
    <property type="match status" value="2"/>
</dbReference>
<feature type="chain" id="PRO_5020806496" evidence="10">
    <location>
        <begin position="36"/>
        <end position="369"/>
    </location>
</feature>
<evidence type="ECO:0000256" key="4">
    <source>
        <dbReference type="ARBA" id="ARBA00022801"/>
    </source>
</evidence>
<evidence type="ECO:0000313" key="13">
    <source>
        <dbReference type="Proteomes" id="UP000294257"/>
    </source>
</evidence>
<comment type="caution">
    <text evidence="12">The sequence shown here is derived from an EMBL/GenBank/DDBJ whole genome shotgun (WGS) entry which is preliminary data.</text>
</comment>
<dbReference type="SUPFAM" id="SSF50494">
    <property type="entry name" value="Trypsin-like serine proteases"/>
    <property type="match status" value="1"/>
</dbReference>
<evidence type="ECO:0000256" key="7">
    <source>
        <dbReference type="ARBA" id="ARBA00023157"/>
    </source>
</evidence>
<evidence type="ECO:0000256" key="6">
    <source>
        <dbReference type="ARBA" id="ARBA00023145"/>
    </source>
</evidence>
<feature type="active site" description="Charge relay system" evidence="8">
    <location>
        <position position="249"/>
    </location>
</feature>
<keyword evidence="2" id="KW-0645">Protease</keyword>
<keyword evidence="6" id="KW-0865">Zymogen</keyword>
<dbReference type="InterPro" id="IPR009003">
    <property type="entry name" value="Peptidase_S1_PA"/>
</dbReference>
<feature type="disulfide bond" evidence="9">
    <location>
        <begin position="208"/>
        <end position="228"/>
    </location>
</feature>
<reference evidence="12 13" key="1">
    <citation type="submission" date="2019-02" db="EMBL/GenBank/DDBJ databases">
        <title>Genomic Encyclopedia of Type Strains, Phase IV (KMG-IV): sequencing the most valuable type-strain genomes for metagenomic binning, comparative biology and taxonomic classification.</title>
        <authorList>
            <person name="Goeker M."/>
        </authorList>
    </citation>
    <scope>NUCLEOTIDE SEQUENCE [LARGE SCALE GENOMIC DNA]</scope>
    <source>
        <strain evidence="12 13">DSM 101727</strain>
    </source>
</reference>
<sequence>MNTKATVRRGGVLGAVAIAACGLTLGALSSPTAAAQELPGFAPAVQKSAIDAVTSARRLSVDAAKELLRSQPQDIRSLTDLAKQLGDRAAGTYLDEHGTPVVNVLDQTAADSVRKTGAVAKLVTRSATQLTSAHAVLDRSVTHTAIGIDNKTNQVVLTIADAADKTAVSSLLATAGQLGDAVRVQNVPGAMSLTILGGEAIRGDGVRCSAGFSGDRGGARYNVTAGHCTKAVANWDIGPSEDAQFPGADMGLIRVTSGDAPSAVHLYGQGTQEISDAKDGTVGQEVCKSGSTTNLTCGEVTEVGVTVNYPEGSVRDLTKTNAQVNSGDSGGCLFDGSSAIGITSGMDNGGNSYFQPAAAALSNYGVTLG</sequence>
<evidence type="ECO:0000256" key="3">
    <source>
        <dbReference type="ARBA" id="ARBA00022729"/>
    </source>
</evidence>
<name>A0A4Q7KXE6_9PSEU</name>
<evidence type="ECO:0000256" key="9">
    <source>
        <dbReference type="PIRSR" id="PIRSR001134-2"/>
    </source>
</evidence>
<keyword evidence="3 10" id="KW-0732">Signal</keyword>
<feature type="signal peptide" evidence="10">
    <location>
        <begin position="1"/>
        <end position="35"/>
    </location>
</feature>
<dbReference type="PROSITE" id="PS51318">
    <property type="entry name" value="TAT"/>
    <property type="match status" value="1"/>
</dbReference>
<dbReference type="PIRSF" id="PIRSF001134">
    <property type="entry name" value="Streptogrisin"/>
    <property type="match status" value="1"/>
</dbReference>
<protein>
    <submittedName>
        <fullName evidence="12">Streptogrisin D</fullName>
    </submittedName>
</protein>
<evidence type="ECO:0000256" key="2">
    <source>
        <dbReference type="ARBA" id="ARBA00022670"/>
    </source>
</evidence>
<dbReference type="CDD" id="cd21112">
    <property type="entry name" value="alphaLP-like"/>
    <property type="match status" value="1"/>
</dbReference>
<dbReference type="RefSeq" id="WP_130344322.1">
    <property type="nucleotide sequence ID" value="NZ_SGWQ01000003.1"/>
</dbReference>
<dbReference type="Pfam" id="PF02983">
    <property type="entry name" value="Pro_Al_protease"/>
    <property type="match status" value="1"/>
</dbReference>
<evidence type="ECO:0000259" key="11">
    <source>
        <dbReference type="Pfam" id="PF02983"/>
    </source>
</evidence>
<feature type="active site" description="Charge relay system" evidence="8">
    <location>
        <position position="329"/>
    </location>
</feature>
<evidence type="ECO:0000256" key="1">
    <source>
        <dbReference type="ARBA" id="ARBA00007664"/>
    </source>
</evidence>
<organism evidence="12 13">
    <name type="scientific">Herbihabitans rhizosphaerae</name>
    <dbReference type="NCBI Taxonomy" id="1872711"/>
    <lineage>
        <taxon>Bacteria</taxon>
        <taxon>Bacillati</taxon>
        <taxon>Actinomycetota</taxon>
        <taxon>Actinomycetes</taxon>
        <taxon>Pseudonocardiales</taxon>
        <taxon>Pseudonocardiaceae</taxon>
        <taxon>Herbihabitans</taxon>
    </lineage>
</organism>
<dbReference type="PROSITE" id="PS51257">
    <property type="entry name" value="PROKAR_LIPOPROTEIN"/>
    <property type="match status" value="1"/>
</dbReference>
<dbReference type="GO" id="GO:0005576">
    <property type="term" value="C:extracellular region"/>
    <property type="evidence" value="ECO:0007669"/>
    <property type="project" value="InterPro"/>
</dbReference>
<dbReference type="AlphaFoldDB" id="A0A4Q7KXE6"/>
<feature type="active site" description="Charge relay system" evidence="8">
    <location>
        <position position="227"/>
    </location>
</feature>
<comment type="similarity">
    <text evidence="1">Belongs to the peptidase S1 family.</text>
</comment>
<evidence type="ECO:0000256" key="10">
    <source>
        <dbReference type="SAM" id="SignalP"/>
    </source>
</evidence>
<gene>
    <name evidence="12" type="ORF">EV193_103728</name>
</gene>
<dbReference type="OrthoDB" id="8781117at2"/>
<accession>A0A4Q7KXE6</accession>
<dbReference type="Proteomes" id="UP000294257">
    <property type="component" value="Unassembled WGS sequence"/>
</dbReference>
<proteinExistence type="inferred from homology"/>
<dbReference type="PRINTS" id="PR00861">
    <property type="entry name" value="ALYTICPTASE"/>
</dbReference>
<keyword evidence="7 9" id="KW-1015">Disulfide bond</keyword>
<dbReference type="GO" id="GO:0006508">
    <property type="term" value="P:proteolysis"/>
    <property type="evidence" value="ECO:0007669"/>
    <property type="project" value="UniProtKB-KW"/>
</dbReference>
<keyword evidence="4" id="KW-0378">Hydrolase</keyword>
<evidence type="ECO:0000313" key="12">
    <source>
        <dbReference type="EMBL" id="RZS41405.1"/>
    </source>
</evidence>
<dbReference type="GO" id="GO:0004252">
    <property type="term" value="F:serine-type endopeptidase activity"/>
    <property type="evidence" value="ECO:0007669"/>
    <property type="project" value="InterPro"/>
</dbReference>
<dbReference type="InterPro" id="IPR001316">
    <property type="entry name" value="Pept_S1A_streptogrisin"/>
</dbReference>
<keyword evidence="5" id="KW-0720">Serine protease</keyword>
<evidence type="ECO:0000256" key="5">
    <source>
        <dbReference type="ARBA" id="ARBA00022825"/>
    </source>
</evidence>
<dbReference type="EMBL" id="SGWQ01000003">
    <property type="protein sequence ID" value="RZS41405.1"/>
    <property type="molecule type" value="Genomic_DNA"/>
</dbReference>
<keyword evidence="13" id="KW-1185">Reference proteome</keyword>
<feature type="disulfide bond" evidence="9">
    <location>
        <begin position="287"/>
        <end position="297"/>
    </location>
</feature>
<dbReference type="InterPro" id="IPR004236">
    <property type="entry name" value="Pept_S1_alpha_lytic"/>
</dbReference>
<dbReference type="InterPro" id="IPR043504">
    <property type="entry name" value="Peptidase_S1_PA_chymotrypsin"/>
</dbReference>